<feature type="domain" description="Carboxymuconolactone decarboxylase-like" evidence="1">
    <location>
        <begin position="212"/>
        <end position="270"/>
    </location>
</feature>
<dbReference type="OrthoDB" id="10250730at2759"/>
<evidence type="ECO:0000259" key="1">
    <source>
        <dbReference type="Pfam" id="PF02627"/>
    </source>
</evidence>
<dbReference type="RefSeq" id="XP_022500282.1">
    <property type="nucleotide sequence ID" value="XM_022643818.1"/>
</dbReference>
<dbReference type="PANTHER" id="PTHR33930:SF2">
    <property type="entry name" value="BLR3452 PROTEIN"/>
    <property type="match status" value="1"/>
</dbReference>
<dbReference type="Gene3D" id="1.20.1290.10">
    <property type="entry name" value="AhpD-like"/>
    <property type="match status" value="1"/>
</dbReference>
<dbReference type="InterPro" id="IPR003779">
    <property type="entry name" value="CMD-like"/>
</dbReference>
<evidence type="ECO:0000313" key="3">
    <source>
        <dbReference type="Proteomes" id="UP000185904"/>
    </source>
</evidence>
<evidence type="ECO:0000313" key="2">
    <source>
        <dbReference type="EMBL" id="OAL35270.1"/>
    </source>
</evidence>
<dbReference type="Proteomes" id="UP000185904">
    <property type="component" value="Unassembled WGS sequence"/>
</dbReference>
<reference evidence="2 3" key="1">
    <citation type="submission" date="2016-03" db="EMBL/GenBank/DDBJ databases">
        <title>The draft genome sequence of Fonsecaea nubica causative agent of cutaneous subcutaneous infection in human host.</title>
        <authorList>
            <person name="Costa F."/>
            <person name="Sybren D.H."/>
            <person name="Raittz R.T."/>
            <person name="Weiss V.A."/>
            <person name="Leao A.C."/>
            <person name="Gomes R."/>
            <person name="De Souza E.M."/>
            <person name="Pedrosa F.O."/>
            <person name="Steffens M.B."/>
            <person name="Bombassaro A."/>
            <person name="Tadra-Sfeir M.Z."/>
            <person name="Moreno L.F."/>
            <person name="Najafzadeh M.J."/>
            <person name="Felipe M.S."/>
            <person name="Teixeira M."/>
            <person name="Sun J."/>
            <person name="Xi L."/>
            <person name="Castro M.A."/>
            <person name="Vicente V.A."/>
        </authorList>
    </citation>
    <scope>NUCLEOTIDE SEQUENCE [LARGE SCALE GENOMIC DNA]</scope>
    <source>
        <strain evidence="2 3">CBS 269.64</strain>
    </source>
</reference>
<dbReference type="PANTHER" id="PTHR33930">
    <property type="entry name" value="ALKYL HYDROPEROXIDE REDUCTASE AHPD"/>
    <property type="match status" value="1"/>
</dbReference>
<comment type="caution">
    <text evidence="2">The sequence shown here is derived from an EMBL/GenBank/DDBJ whole genome shotgun (WGS) entry which is preliminary data.</text>
</comment>
<accession>A0A178CZE9</accession>
<feature type="domain" description="Carboxymuconolactone decarboxylase-like" evidence="1">
    <location>
        <begin position="57"/>
        <end position="127"/>
    </location>
</feature>
<organism evidence="2 3">
    <name type="scientific">Fonsecaea nubica</name>
    <dbReference type="NCBI Taxonomy" id="856822"/>
    <lineage>
        <taxon>Eukaryota</taxon>
        <taxon>Fungi</taxon>
        <taxon>Dikarya</taxon>
        <taxon>Ascomycota</taxon>
        <taxon>Pezizomycotina</taxon>
        <taxon>Eurotiomycetes</taxon>
        <taxon>Chaetothyriomycetidae</taxon>
        <taxon>Chaetothyriales</taxon>
        <taxon>Herpotrichiellaceae</taxon>
        <taxon>Fonsecaea</taxon>
    </lineage>
</organism>
<name>A0A178CZE9_9EURO</name>
<dbReference type="InterPro" id="IPR029032">
    <property type="entry name" value="AhpD-like"/>
</dbReference>
<dbReference type="AlphaFoldDB" id="A0A178CZE9"/>
<dbReference type="GO" id="GO:0051920">
    <property type="term" value="F:peroxiredoxin activity"/>
    <property type="evidence" value="ECO:0007669"/>
    <property type="project" value="InterPro"/>
</dbReference>
<protein>
    <recommendedName>
        <fullName evidence="1">Carboxymuconolactone decarboxylase-like domain-containing protein</fullName>
    </recommendedName>
</protein>
<dbReference type="EMBL" id="LVCJ01000032">
    <property type="protein sequence ID" value="OAL35270.1"/>
    <property type="molecule type" value="Genomic_DNA"/>
</dbReference>
<dbReference type="GeneID" id="34588941"/>
<sequence length="288" mass="31960">MSNDQPDQMNTHPAAANLGEAHGRSELSAEQEALKAEFVAAGGTWSTSWEALVLLDPGYFSAYLRLRSVPFRRKKLPRKIQELVLLSLNASCTTMFTPSIQAHTWGALQAGATRSEIMEVLELASVLGIHAVNVGVPLLQEVLREEQLAPSQVADTLDHRREALKSDFINKRGYWHSSWENVLELDPDFFEAYTEFSSYPFRQRQPSEQSDENVMSQGLEAKVKELIYCAIDCATTHLFVPGLKIHIRNALKYGAGPEEIMEVFELASLMGIHTVTAGAEVLASLSKT</sequence>
<proteinExistence type="predicted"/>
<dbReference type="Pfam" id="PF02627">
    <property type="entry name" value="CMD"/>
    <property type="match status" value="2"/>
</dbReference>
<keyword evidence="3" id="KW-1185">Reference proteome</keyword>
<dbReference type="SUPFAM" id="SSF69118">
    <property type="entry name" value="AhpD-like"/>
    <property type="match status" value="1"/>
</dbReference>
<gene>
    <name evidence="2" type="ORF">AYO20_05524</name>
</gene>